<keyword evidence="3" id="KW-1185">Reference proteome</keyword>
<dbReference type="PANTHER" id="PTHR11019">
    <property type="entry name" value="HTH-TYPE TRANSCRIPTIONAL REGULATOR NIMR"/>
    <property type="match status" value="1"/>
</dbReference>
<dbReference type="AlphaFoldDB" id="A0A2T5IX75"/>
<dbReference type="EMBL" id="QAON01000011">
    <property type="protein sequence ID" value="PTQ88556.1"/>
    <property type="molecule type" value="Genomic_DNA"/>
</dbReference>
<proteinExistence type="predicted"/>
<feature type="domain" description="HTH araC/xylS-type" evidence="1">
    <location>
        <begin position="149"/>
        <end position="248"/>
    </location>
</feature>
<dbReference type="GO" id="GO:0043565">
    <property type="term" value="F:sequence-specific DNA binding"/>
    <property type="evidence" value="ECO:0007669"/>
    <property type="project" value="InterPro"/>
</dbReference>
<dbReference type="Proteomes" id="UP000244223">
    <property type="component" value="Unassembled WGS sequence"/>
</dbReference>
<dbReference type="PANTHER" id="PTHR11019:SF199">
    <property type="entry name" value="HTH-TYPE TRANSCRIPTIONAL REGULATOR NIMR"/>
    <property type="match status" value="1"/>
</dbReference>
<sequence length="252" mass="28271">MNHYNHATPHHWRGDVSLQPGIGVFIGQSGDNKEHRHWSHQISIALEGIIEMTANGQSYQSIALFVKAGTSHQLIASSVFSIYLDPTIVQAKTLISRLGEQTAICELPQDLVVLFRDSLMACNSLKAAIARFSTSLAPHTSAKVDPRLQKVLSVLMRDMSVSTFSSRKELAMLMELSETRFSHWFSEQTGMPLRSYRKWLRLVYALEQVLHGQTLTHAAYKGDFSDQAHFSRTCVQMFGVNPSIFLTHLTLA</sequence>
<protein>
    <submittedName>
        <fullName evidence="2">Helix-turn-helix protein</fullName>
    </submittedName>
</protein>
<evidence type="ECO:0000313" key="2">
    <source>
        <dbReference type="EMBL" id="PTQ88556.1"/>
    </source>
</evidence>
<dbReference type="PROSITE" id="PS01124">
    <property type="entry name" value="HTH_ARAC_FAMILY_2"/>
    <property type="match status" value="1"/>
</dbReference>
<comment type="caution">
    <text evidence="2">The sequence shown here is derived from an EMBL/GenBank/DDBJ whole genome shotgun (WGS) entry which is preliminary data.</text>
</comment>
<accession>A0A2T5IX75</accession>
<gene>
    <name evidence="2" type="ORF">C8N29_11179</name>
</gene>
<dbReference type="GO" id="GO:0003700">
    <property type="term" value="F:DNA-binding transcription factor activity"/>
    <property type="evidence" value="ECO:0007669"/>
    <property type="project" value="InterPro"/>
</dbReference>
<dbReference type="Pfam" id="PF12833">
    <property type="entry name" value="HTH_18"/>
    <property type="match status" value="1"/>
</dbReference>
<name>A0A2T5IX75_9GAMM</name>
<dbReference type="Gene3D" id="1.10.10.60">
    <property type="entry name" value="Homeodomain-like"/>
    <property type="match status" value="1"/>
</dbReference>
<dbReference type="InterPro" id="IPR018060">
    <property type="entry name" value="HTH_AraC"/>
</dbReference>
<organism evidence="2 3">
    <name type="scientific">Agitococcus lubricus</name>
    <dbReference type="NCBI Taxonomy" id="1077255"/>
    <lineage>
        <taxon>Bacteria</taxon>
        <taxon>Pseudomonadati</taxon>
        <taxon>Pseudomonadota</taxon>
        <taxon>Gammaproteobacteria</taxon>
        <taxon>Moraxellales</taxon>
        <taxon>Moraxellaceae</taxon>
        <taxon>Agitococcus</taxon>
    </lineage>
</organism>
<reference evidence="2 3" key="1">
    <citation type="submission" date="2018-04" db="EMBL/GenBank/DDBJ databases">
        <title>Genomic Encyclopedia of Archaeal and Bacterial Type Strains, Phase II (KMG-II): from individual species to whole genera.</title>
        <authorList>
            <person name="Goeker M."/>
        </authorList>
    </citation>
    <scope>NUCLEOTIDE SEQUENCE [LARGE SCALE GENOMIC DNA]</scope>
    <source>
        <strain evidence="2 3">DSM 5822</strain>
    </source>
</reference>
<dbReference type="SMART" id="SM00342">
    <property type="entry name" value="HTH_ARAC"/>
    <property type="match status" value="1"/>
</dbReference>
<dbReference type="OrthoDB" id="183331at2"/>
<evidence type="ECO:0000313" key="3">
    <source>
        <dbReference type="Proteomes" id="UP000244223"/>
    </source>
</evidence>
<dbReference type="RefSeq" id="WP_107866191.1">
    <property type="nucleotide sequence ID" value="NZ_QAON01000011.1"/>
</dbReference>
<evidence type="ECO:0000259" key="1">
    <source>
        <dbReference type="PROSITE" id="PS01124"/>
    </source>
</evidence>